<evidence type="ECO:0000313" key="2">
    <source>
        <dbReference type="EMBL" id="EJU01169.1"/>
    </source>
</evidence>
<organism evidence="2 3">
    <name type="scientific">Dacryopinax primogenitus (strain DJM 731)</name>
    <name type="common">Brown rot fungus</name>
    <dbReference type="NCBI Taxonomy" id="1858805"/>
    <lineage>
        <taxon>Eukaryota</taxon>
        <taxon>Fungi</taxon>
        <taxon>Dikarya</taxon>
        <taxon>Basidiomycota</taxon>
        <taxon>Agaricomycotina</taxon>
        <taxon>Dacrymycetes</taxon>
        <taxon>Dacrymycetales</taxon>
        <taxon>Dacrymycetaceae</taxon>
        <taxon>Dacryopinax</taxon>
    </lineage>
</organism>
<feature type="region of interest" description="Disordered" evidence="1">
    <location>
        <begin position="88"/>
        <end position="120"/>
    </location>
</feature>
<name>M5FXG7_DACPD</name>
<sequence length="120" mass="13262">MLILTSSERTPHVHRTLDTSKVVLYRLSPHTSSNTPPPPYLSRCPSFYKLPSDAPPPYPYSDAKHPACFGQADADELARKLSQLTMVAPTPMPSTCPTRPTVAPRRPKPRSLRVCNPDLA</sequence>
<dbReference type="EMBL" id="JH795865">
    <property type="protein sequence ID" value="EJU01169.1"/>
    <property type="molecule type" value="Genomic_DNA"/>
</dbReference>
<gene>
    <name evidence="2" type="ORF">DACRYDRAFT_108500</name>
</gene>
<evidence type="ECO:0000256" key="1">
    <source>
        <dbReference type="SAM" id="MobiDB-lite"/>
    </source>
</evidence>
<reference evidence="2 3" key="1">
    <citation type="journal article" date="2012" name="Science">
        <title>The Paleozoic origin of enzymatic lignin decomposition reconstructed from 31 fungal genomes.</title>
        <authorList>
            <person name="Floudas D."/>
            <person name="Binder M."/>
            <person name="Riley R."/>
            <person name="Barry K."/>
            <person name="Blanchette R.A."/>
            <person name="Henrissat B."/>
            <person name="Martinez A.T."/>
            <person name="Otillar R."/>
            <person name="Spatafora J.W."/>
            <person name="Yadav J.S."/>
            <person name="Aerts A."/>
            <person name="Benoit I."/>
            <person name="Boyd A."/>
            <person name="Carlson A."/>
            <person name="Copeland A."/>
            <person name="Coutinho P.M."/>
            <person name="de Vries R.P."/>
            <person name="Ferreira P."/>
            <person name="Findley K."/>
            <person name="Foster B."/>
            <person name="Gaskell J."/>
            <person name="Glotzer D."/>
            <person name="Gorecki P."/>
            <person name="Heitman J."/>
            <person name="Hesse C."/>
            <person name="Hori C."/>
            <person name="Igarashi K."/>
            <person name="Jurgens J.A."/>
            <person name="Kallen N."/>
            <person name="Kersten P."/>
            <person name="Kohler A."/>
            <person name="Kuees U."/>
            <person name="Kumar T.K.A."/>
            <person name="Kuo A."/>
            <person name="LaButti K."/>
            <person name="Larrondo L.F."/>
            <person name="Lindquist E."/>
            <person name="Ling A."/>
            <person name="Lombard V."/>
            <person name="Lucas S."/>
            <person name="Lundell T."/>
            <person name="Martin R."/>
            <person name="McLaughlin D.J."/>
            <person name="Morgenstern I."/>
            <person name="Morin E."/>
            <person name="Murat C."/>
            <person name="Nagy L.G."/>
            <person name="Nolan M."/>
            <person name="Ohm R.A."/>
            <person name="Patyshakuliyeva A."/>
            <person name="Rokas A."/>
            <person name="Ruiz-Duenas F.J."/>
            <person name="Sabat G."/>
            <person name="Salamov A."/>
            <person name="Samejima M."/>
            <person name="Schmutz J."/>
            <person name="Slot J.C."/>
            <person name="St John F."/>
            <person name="Stenlid J."/>
            <person name="Sun H."/>
            <person name="Sun S."/>
            <person name="Syed K."/>
            <person name="Tsang A."/>
            <person name="Wiebenga A."/>
            <person name="Young D."/>
            <person name="Pisabarro A."/>
            <person name="Eastwood D.C."/>
            <person name="Martin F."/>
            <person name="Cullen D."/>
            <person name="Grigoriev I.V."/>
            <person name="Hibbett D.S."/>
        </authorList>
    </citation>
    <scope>NUCLEOTIDE SEQUENCE [LARGE SCALE GENOMIC DNA]</scope>
    <source>
        <strain evidence="2 3">DJM-731 SS1</strain>
    </source>
</reference>
<evidence type="ECO:0000313" key="3">
    <source>
        <dbReference type="Proteomes" id="UP000030653"/>
    </source>
</evidence>
<protein>
    <submittedName>
        <fullName evidence="2">Uncharacterized protein</fullName>
    </submittedName>
</protein>
<dbReference type="GeneID" id="63683726"/>
<accession>M5FXG7</accession>
<dbReference type="HOGENOM" id="CLU_2049625_0_0_1"/>
<proteinExistence type="predicted"/>
<dbReference type="Proteomes" id="UP000030653">
    <property type="component" value="Unassembled WGS sequence"/>
</dbReference>
<dbReference type="RefSeq" id="XP_040628066.1">
    <property type="nucleotide sequence ID" value="XM_040768664.1"/>
</dbReference>
<dbReference type="AlphaFoldDB" id="M5FXG7"/>
<keyword evidence="3" id="KW-1185">Reference proteome</keyword>